<dbReference type="InterPro" id="IPR016197">
    <property type="entry name" value="Chromo-like_dom_sf"/>
</dbReference>
<dbReference type="EMBL" id="JALJOS010000010">
    <property type="protein sequence ID" value="KAK9833785.1"/>
    <property type="molecule type" value="Genomic_DNA"/>
</dbReference>
<keyword evidence="6" id="KW-1185">Reference proteome</keyword>
<feature type="compositionally biased region" description="Basic residues" evidence="3">
    <location>
        <begin position="552"/>
        <end position="564"/>
    </location>
</feature>
<feature type="compositionally biased region" description="Basic and acidic residues" evidence="3">
    <location>
        <begin position="852"/>
        <end position="862"/>
    </location>
</feature>
<evidence type="ECO:0000313" key="5">
    <source>
        <dbReference type="EMBL" id="KAK9833785.1"/>
    </source>
</evidence>
<comment type="caution">
    <text evidence="5">The sequence shown here is derived from an EMBL/GenBank/DDBJ whole genome shotgun (WGS) entry which is preliminary data.</text>
</comment>
<feature type="compositionally biased region" description="Low complexity" evidence="3">
    <location>
        <begin position="286"/>
        <end position="295"/>
    </location>
</feature>
<evidence type="ECO:0000256" key="1">
    <source>
        <dbReference type="ARBA" id="ARBA00004123"/>
    </source>
</evidence>
<proteinExistence type="predicted"/>
<gene>
    <name evidence="5" type="ORF">WJX74_005764</name>
</gene>
<feature type="region of interest" description="Disordered" evidence="3">
    <location>
        <begin position="811"/>
        <end position="862"/>
    </location>
</feature>
<feature type="region of interest" description="Disordered" evidence="3">
    <location>
        <begin position="69"/>
        <end position="175"/>
    </location>
</feature>
<name>A0AAW1RJH0_9CHLO</name>
<dbReference type="CDD" id="cd00024">
    <property type="entry name" value="CD_CSD"/>
    <property type="match status" value="1"/>
</dbReference>
<feature type="domain" description="Chromo" evidence="4">
    <location>
        <begin position="763"/>
        <end position="822"/>
    </location>
</feature>
<dbReference type="Gene3D" id="2.40.50.40">
    <property type="match status" value="2"/>
</dbReference>
<dbReference type="PANTHER" id="PTHR22812">
    <property type="entry name" value="CHROMOBOX PROTEIN"/>
    <property type="match status" value="1"/>
</dbReference>
<evidence type="ECO:0000259" key="4">
    <source>
        <dbReference type="PROSITE" id="PS50013"/>
    </source>
</evidence>
<feature type="domain" description="Chromo" evidence="4">
    <location>
        <begin position="878"/>
        <end position="934"/>
    </location>
</feature>
<keyword evidence="2" id="KW-0539">Nucleus</keyword>
<dbReference type="SMART" id="SM00298">
    <property type="entry name" value="CHROMO"/>
    <property type="match status" value="2"/>
</dbReference>
<evidence type="ECO:0000313" key="6">
    <source>
        <dbReference type="Proteomes" id="UP001438707"/>
    </source>
</evidence>
<feature type="compositionally biased region" description="Polar residues" evidence="3">
    <location>
        <begin position="97"/>
        <end position="112"/>
    </location>
</feature>
<feature type="region of interest" description="Disordered" evidence="3">
    <location>
        <begin position="642"/>
        <end position="716"/>
    </location>
</feature>
<dbReference type="InterPro" id="IPR000953">
    <property type="entry name" value="Chromo/chromo_shadow_dom"/>
</dbReference>
<dbReference type="InterPro" id="IPR051219">
    <property type="entry name" value="Heterochromatin_chromo-domain"/>
</dbReference>
<feature type="region of interest" description="Disordered" evidence="3">
    <location>
        <begin position="281"/>
        <end position="459"/>
    </location>
</feature>
<feature type="compositionally biased region" description="Basic residues" evidence="3">
    <location>
        <begin position="839"/>
        <end position="851"/>
    </location>
</feature>
<feature type="compositionally biased region" description="Polar residues" evidence="3">
    <location>
        <begin position="319"/>
        <end position="333"/>
    </location>
</feature>
<reference evidence="5 6" key="1">
    <citation type="journal article" date="2024" name="Nat. Commun.">
        <title>Phylogenomics reveals the evolutionary origins of lichenization in chlorophyte algae.</title>
        <authorList>
            <person name="Puginier C."/>
            <person name="Libourel C."/>
            <person name="Otte J."/>
            <person name="Skaloud P."/>
            <person name="Haon M."/>
            <person name="Grisel S."/>
            <person name="Petersen M."/>
            <person name="Berrin J.G."/>
            <person name="Delaux P.M."/>
            <person name="Dal Grande F."/>
            <person name="Keller J."/>
        </authorList>
    </citation>
    <scope>NUCLEOTIDE SEQUENCE [LARGE SCALE GENOMIC DNA]</scope>
    <source>
        <strain evidence="5 6">SAG 2145</strain>
    </source>
</reference>
<organism evidence="5 6">
    <name type="scientific">Apatococcus lobatus</name>
    <dbReference type="NCBI Taxonomy" id="904363"/>
    <lineage>
        <taxon>Eukaryota</taxon>
        <taxon>Viridiplantae</taxon>
        <taxon>Chlorophyta</taxon>
        <taxon>core chlorophytes</taxon>
        <taxon>Trebouxiophyceae</taxon>
        <taxon>Chlorellales</taxon>
        <taxon>Chlorellaceae</taxon>
        <taxon>Apatococcus</taxon>
    </lineage>
</organism>
<dbReference type="GO" id="GO:0005634">
    <property type="term" value="C:nucleus"/>
    <property type="evidence" value="ECO:0007669"/>
    <property type="project" value="UniProtKB-SubCell"/>
</dbReference>
<evidence type="ECO:0000256" key="2">
    <source>
        <dbReference type="ARBA" id="ARBA00023242"/>
    </source>
</evidence>
<accession>A0AAW1RJH0</accession>
<feature type="compositionally biased region" description="Low complexity" evidence="3">
    <location>
        <begin position="818"/>
        <end position="831"/>
    </location>
</feature>
<dbReference type="SUPFAM" id="SSF54160">
    <property type="entry name" value="Chromo domain-like"/>
    <property type="match status" value="2"/>
</dbReference>
<protein>
    <recommendedName>
        <fullName evidence="4">Chromo domain-containing protein</fullName>
    </recommendedName>
</protein>
<dbReference type="InterPro" id="IPR023780">
    <property type="entry name" value="Chromo_domain"/>
</dbReference>
<sequence>MALEQVIAEPSHHDIGLSGLQFSEETLAGRDSGLPEVVSPARDVAGVITADEAGSQRMLGLPTGLTGLLSGYYSGTPSSSAPVEPATAPGRVDPSVTRGQDNSNIQMPQSNPEAGPVADEQQSVPSPAAAGITAEGGSGAAPQEPASTSKPSSAAKPTRKAAATRASPAIPSHRQNYDFLGKLPAETLLAQQPLPEDLQRLLVGRVLLRANDGNQAPTQGVVQNKSGSLEDPTYQCLFEGGHAEQLSEDQVQQMAQNLFCWVAGNVSPQYQIQHLLEGGNQVPKQANSKSPSKAASKSRDLPTPAAKTNIGGKRKQPIKVTQSDKPPEGSQQAGVLGGPAFKVPYHRSPDQADKASRATRLANRAKAATEAAAVPPSVPDSSPAQPRAKRRLSQTQNGGASVPDGGEMLTEHGDSAKAQAAASSEPCSRALGGAWQAHKAASAPVDPAAVGDSAEDAGIEQAHASAPAAVAVEPAAAYRADFAANALAQAAAAAGVNADLMPPEHDDDATTDEDGFHVAKASSNHLHSHATAGSPAEEAATTVVAEGLSSRVPHRSKQSRKASIPKRANVALAQLGGSRKKARKVASTATGEVVETAKTKESRGANPSKATSGLTALTTVAERAGEQDSAADKAGAAALEGMAEGPQEGGATSPMNKRAPGEHALAPRTRSRHAAGLDTANANGHGAAEASVGGRPESLHEGSQQAGPSSKVHNKAKGMANPQYVGMRHYADGRVYPESLCMSQGDIPYEDHVNAPFDPQQEIPVSHIVDERLTVDGNRELLPKWKGYELDPNAWEPASTFDNTVALQTWERKRKGKAPAAQKASQAPKQAHVPSPPRRTSKRSRANHPRKGREPKSTPHEVVDIHINGQMSEEDQEYVVEKIVDRRIDEHGKTEYLVKWRGYALEEDGWEPQKNLQDCKALDAYERKHGKSKQ</sequence>
<feature type="compositionally biased region" description="Basic and acidic residues" evidence="3">
    <location>
        <begin position="347"/>
        <end position="356"/>
    </location>
</feature>
<dbReference type="Proteomes" id="UP001438707">
    <property type="component" value="Unassembled WGS sequence"/>
</dbReference>
<dbReference type="Pfam" id="PF00385">
    <property type="entry name" value="Chromo"/>
    <property type="match status" value="1"/>
</dbReference>
<dbReference type="PROSITE" id="PS50013">
    <property type="entry name" value="CHROMO_2"/>
    <property type="match status" value="2"/>
</dbReference>
<feature type="region of interest" description="Disordered" evidence="3">
    <location>
        <begin position="547"/>
        <end position="614"/>
    </location>
</feature>
<dbReference type="AlphaFoldDB" id="A0AAW1RJH0"/>
<feature type="compositionally biased region" description="Low complexity" evidence="3">
    <location>
        <begin position="145"/>
        <end position="169"/>
    </location>
</feature>
<evidence type="ECO:0000256" key="3">
    <source>
        <dbReference type="SAM" id="MobiDB-lite"/>
    </source>
</evidence>
<feature type="compositionally biased region" description="Low complexity" evidence="3">
    <location>
        <begin position="362"/>
        <end position="384"/>
    </location>
</feature>
<comment type="subcellular location">
    <subcellularLocation>
        <location evidence="1">Nucleus</location>
    </subcellularLocation>
</comment>